<dbReference type="Gene3D" id="2.30.30.240">
    <property type="entry name" value="PRC-barrel domain"/>
    <property type="match status" value="1"/>
</dbReference>
<protein>
    <recommendedName>
        <fullName evidence="5">Ribosome maturation factor RimM</fullName>
    </recommendedName>
</protein>
<keyword evidence="4 5" id="KW-0143">Chaperone</keyword>
<proteinExistence type="inferred from homology"/>
<dbReference type="InterPro" id="IPR002676">
    <property type="entry name" value="RimM_N"/>
</dbReference>
<keyword evidence="1 5" id="KW-0963">Cytoplasm</keyword>
<evidence type="ECO:0000256" key="2">
    <source>
        <dbReference type="ARBA" id="ARBA00022517"/>
    </source>
</evidence>
<feature type="domain" description="Ribosome maturation factor RimM PRC barrel" evidence="7">
    <location>
        <begin position="98"/>
        <end position="161"/>
    </location>
</feature>
<keyword evidence="9" id="KW-1185">Reference proteome</keyword>
<evidence type="ECO:0000256" key="3">
    <source>
        <dbReference type="ARBA" id="ARBA00022552"/>
    </source>
</evidence>
<reference evidence="8 9" key="1">
    <citation type="submission" date="2017-10" db="EMBL/GenBank/DDBJ databases">
        <title>Sequencing the genomes of 1000 actinobacteria strains.</title>
        <authorList>
            <person name="Klenk H.-P."/>
        </authorList>
    </citation>
    <scope>NUCLEOTIDE SEQUENCE [LARGE SCALE GENOMIC DNA]</scope>
    <source>
        <strain evidence="8 9">DSM 15597</strain>
    </source>
</reference>
<evidence type="ECO:0000256" key="1">
    <source>
        <dbReference type="ARBA" id="ARBA00022490"/>
    </source>
</evidence>
<comment type="similarity">
    <text evidence="5">Belongs to the RimM family.</text>
</comment>
<gene>
    <name evidence="5" type="primary">rimM</name>
    <name evidence="8" type="ORF">ATK74_0983</name>
</gene>
<dbReference type="Proteomes" id="UP000226079">
    <property type="component" value="Unassembled WGS sequence"/>
</dbReference>
<dbReference type="GO" id="GO:0043022">
    <property type="term" value="F:ribosome binding"/>
    <property type="evidence" value="ECO:0007669"/>
    <property type="project" value="InterPro"/>
</dbReference>
<comment type="domain">
    <text evidence="5">The PRC barrel domain binds ribosomal protein uS19.</text>
</comment>
<name>A0A2A9CQT9_9ACTN</name>
<comment type="caution">
    <text evidence="8">The sequence shown here is derived from an EMBL/GenBank/DDBJ whole genome shotgun (WGS) entry which is preliminary data.</text>
</comment>
<dbReference type="InterPro" id="IPR056792">
    <property type="entry name" value="PRC_RimM"/>
</dbReference>
<feature type="domain" description="RimM N-terminal" evidence="6">
    <location>
        <begin position="7"/>
        <end position="81"/>
    </location>
</feature>
<dbReference type="InterPro" id="IPR011961">
    <property type="entry name" value="RimM"/>
</dbReference>
<dbReference type="GO" id="GO:0005737">
    <property type="term" value="C:cytoplasm"/>
    <property type="evidence" value="ECO:0007669"/>
    <property type="project" value="UniProtKB-SubCell"/>
</dbReference>
<dbReference type="PANTHER" id="PTHR33692:SF1">
    <property type="entry name" value="RIBOSOME MATURATION FACTOR RIMM"/>
    <property type="match status" value="1"/>
</dbReference>
<dbReference type="Gene3D" id="2.40.30.60">
    <property type="entry name" value="RimM"/>
    <property type="match status" value="1"/>
</dbReference>
<organism evidence="8 9">
    <name type="scientific">Propionicimonas paludicola</name>
    <dbReference type="NCBI Taxonomy" id="185243"/>
    <lineage>
        <taxon>Bacteria</taxon>
        <taxon>Bacillati</taxon>
        <taxon>Actinomycetota</taxon>
        <taxon>Actinomycetes</taxon>
        <taxon>Propionibacteriales</taxon>
        <taxon>Nocardioidaceae</taxon>
        <taxon>Propionicimonas</taxon>
    </lineage>
</organism>
<keyword evidence="2 5" id="KW-0690">Ribosome biogenesis</keyword>
<dbReference type="GO" id="GO:0042274">
    <property type="term" value="P:ribosomal small subunit biogenesis"/>
    <property type="evidence" value="ECO:0007669"/>
    <property type="project" value="UniProtKB-UniRule"/>
</dbReference>
<dbReference type="NCBIfam" id="TIGR02273">
    <property type="entry name" value="16S_RimM"/>
    <property type="match status" value="1"/>
</dbReference>
<dbReference type="InterPro" id="IPR011033">
    <property type="entry name" value="PRC_barrel-like_sf"/>
</dbReference>
<dbReference type="HAMAP" id="MF_00014">
    <property type="entry name" value="Ribosome_mat_RimM"/>
    <property type="match status" value="1"/>
</dbReference>
<dbReference type="RefSeq" id="WP_245840702.1">
    <property type="nucleotide sequence ID" value="NZ_PDJC01000001.1"/>
</dbReference>
<dbReference type="Pfam" id="PF01782">
    <property type="entry name" value="RimM"/>
    <property type="match status" value="1"/>
</dbReference>
<evidence type="ECO:0000256" key="4">
    <source>
        <dbReference type="ARBA" id="ARBA00023186"/>
    </source>
</evidence>
<dbReference type="InterPro" id="IPR009000">
    <property type="entry name" value="Transl_B-barrel_sf"/>
</dbReference>
<comment type="subunit">
    <text evidence="5">Binds ribosomal protein uS19.</text>
</comment>
<comment type="subcellular location">
    <subcellularLocation>
        <location evidence="5">Cytoplasm</location>
    </subcellularLocation>
</comment>
<dbReference type="SUPFAM" id="SSF50346">
    <property type="entry name" value="PRC-barrel domain"/>
    <property type="match status" value="1"/>
</dbReference>
<evidence type="ECO:0000259" key="6">
    <source>
        <dbReference type="Pfam" id="PF01782"/>
    </source>
</evidence>
<dbReference type="GO" id="GO:0006364">
    <property type="term" value="P:rRNA processing"/>
    <property type="evidence" value="ECO:0007669"/>
    <property type="project" value="UniProtKB-UniRule"/>
</dbReference>
<dbReference type="GO" id="GO:0005840">
    <property type="term" value="C:ribosome"/>
    <property type="evidence" value="ECO:0007669"/>
    <property type="project" value="InterPro"/>
</dbReference>
<evidence type="ECO:0000259" key="7">
    <source>
        <dbReference type="Pfam" id="PF24986"/>
    </source>
</evidence>
<evidence type="ECO:0000313" key="9">
    <source>
        <dbReference type="Proteomes" id="UP000226079"/>
    </source>
</evidence>
<evidence type="ECO:0000256" key="5">
    <source>
        <dbReference type="HAMAP-Rule" id="MF_00014"/>
    </source>
</evidence>
<dbReference type="AlphaFoldDB" id="A0A2A9CQT9"/>
<dbReference type="Pfam" id="PF24986">
    <property type="entry name" value="PRC_RimM"/>
    <property type="match status" value="1"/>
</dbReference>
<dbReference type="SUPFAM" id="SSF50447">
    <property type="entry name" value="Translation proteins"/>
    <property type="match status" value="1"/>
</dbReference>
<accession>A0A2A9CQT9</accession>
<keyword evidence="3 5" id="KW-0698">rRNA processing</keyword>
<dbReference type="PANTHER" id="PTHR33692">
    <property type="entry name" value="RIBOSOME MATURATION FACTOR RIMM"/>
    <property type="match status" value="1"/>
</dbReference>
<sequence>MSEQVIVGTIGRAHGLRGQVTVRPQTDSVEQRFAAGATVRTSDRTLTVTGHSWLNGVLLVAFDGVGDRTSAEALRGLELWAEGIAEPTEPDEYADLVLIGMDVVDPDGAALGTLTAVQHNPAQDLLVVRTPDGDRMVPFVEALVPEVDLLNRRIVVIPIPGLLTEVDDAD</sequence>
<comment type="function">
    <text evidence="5">An accessory protein needed during the final step in the assembly of 30S ribosomal subunit, possibly for assembly of the head region. Essential for efficient processing of 16S rRNA. May be needed both before and after RbfA during the maturation of 16S rRNA. It has affinity for free ribosomal 30S subunits but not for 70S ribosomes.</text>
</comment>
<dbReference type="EMBL" id="PDJC01000001">
    <property type="protein sequence ID" value="PFG16445.1"/>
    <property type="molecule type" value="Genomic_DNA"/>
</dbReference>
<dbReference type="InterPro" id="IPR036976">
    <property type="entry name" value="RimM_N_sf"/>
</dbReference>
<evidence type="ECO:0000313" key="8">
    <source>
        <dbReference type="EMBL" id="PFG16445.1"/>
    </source>
</evidence>